<dbReference type="Pfam" id="PF05119">
    <property type="entry name" value="Terminase_4"/>
    <property type="match status" value="1"/>
</dbReference>
<name>A0A382HF39_9ZZZZ</name>
<evidence type="ECO:0000313" key="1">
    <source>
        <dbReference type="EMBL" id="SVB85886.1"/>
    </source>
</evidence>
<dbReference type="AlphaFoldDB" id="A0A382HF39"/>
<feature type="non-terminal residue" evidence="1">
    <location>
        <position position="113"/>
    </location>
</feature>
<gene>
    <name evidence="1" type="ORF">METZ01_LOCUS238740</name>
</gene>
<reference evidence="1" key="1">
    <citation type="submission" date="2018-05" db="EMBL/GenBank/DDBJ databases">
        <authorList>
            <person name="Lanie J.A."/>
            <person name="Ng W.-L."/>
            <person name="Kazmierczak K.M."/>
            <person name="Andrzejewski T.M."/>
            <person name="Davidsen T.M."/>
            <person name="Wayne K.J."/>
            <person name="Tettelin H."/>
            <person name="Glass J.I."/>
            <person name="Rusch D."/>
            <person name="Podicherti R."/>
            <person name="Tsui H.-C.T."/>
            <person name="Winkler M.E."/>
        </authorList>
    </citation>
    <scope>NUCLEOTIDE SEQUENCE</scope>
</reference>
<dbReference type="NCBIfam" id="TIGR01558">
    <property type="entry name" value="sm_term_P27"/>
    <property type="match status" value="1"/>
</dbReference>
<accession>A0A382HF39</accession>
<organism evidence="1">
    <name type="scientific">marine metagenome</name>
    <dbReference type="NCBI Taxonomy" id="408172"/>
    <lineage>
        <taxon>unclassified sequences</taxon>
        <taxon>metagenomes</taxon>
        <taxon>ecological metagenomes</taxon>
    </lineage>
</organism>
<evidence type="ECO:0008006" key="2">
    <source>
        <dbReference type="Google" id="ProtNLM"/>
    </source>
</evidence>
<dbReference type="EMBL" id="UINC01060895">
    <property type="protein sequence ID" value="SVB85886.1"/>
    <property type="molecule type" value="Genomic_DNA"/>
</dbReference>
<protein>
    <recommendedName>
        <fullName evidence="2">Phage terminase small subunit P27 family</fullName>
    </recommendedName>
</protein>
<dbReference type="InterPro" id="IPR006448">
    <property type="entry name" value="Phage_term_ssu_P27"/>
</dbReference>
<proteinExistence type="predicted"/>
<sequence>MNAKGMPKRPTGLSEQAVRIWKSLGPKLHELGLLAEIDASTFAVYCQAFGDWLQLTRYLNRLGPLKWYSTTENGYRQTIPELQVRDRAFQVLHKLSTRFGLDPSSRTGLGVVA</sequence>